<dbReference type="SUPFAM" id="SSF52096">
    <property type="entry name" value="ClpP/crotonase"/>
    <property type="match status" value="1"/>
</dbReference>
<protein>
    <recommendedName>
        <fullName evidence="5">Periplasmic protein-like protein</fullName>
    </recommendedName>
</protein>
<organism evidence="3 4">
    <name type="scientific">Oceanomicrobium pacificus</name>
    <dbReference type="NCBI Taxonomy" id="2692916"/>
    <lineage>
        <taxon>Bacteria</taxon>
        <taxon>Pseudomonadati</taxon>
        <taxon>Pseudomonadota</taxon>
        <taxon>Alphaproteobacteria</taxon>
        <taxon>Rhodobacterales</taxon>
        <taxon>Paracoccaceae</taxon>
        <taxon>Oceanomicrobium</taxon>
    </lineage>
</organism>
<evidence type="ECO:0008006" key="5">
    <source>
        <dbReference type="Google" id="ProtNLM"/>
    </source>
</evidence>
<dbReference type="AlphaFoldDB" id="A0A6B0TW04"/>
<name>A0A6B0TW04_9RHOB</name>
<feature type="region of interest" description="Disordered" evidence="1">
    <location>
        <begin position="49"/>
        <end position="86"/>
    </location>
</feature>
<dbReference type="InterPro" id="IPR029045">
    <property type="entry name" value="ClpP/crotonase-like_dom_sf"/>
</dbReference>
<evidence type="ECO:0000313" key="3">
    <source>
        <dbReference type="EMBL" id="MXU65173.1"/>
    </source>
</evidence>
<evidence type="ECO:0000256" key="2">
    <source>
        <dbReference type="SAM" id="Phobius"/>
    </source>
</evidence>
<sequence>MTDTADSQAPAPAVADGRGIRRGLRFFLVLQILVAGLLVATDAMTRWDFSFRPSPDLPTGPVTPGDQTRRYEPSQPSPDFARPGTEPMFDMPSDMPDRLTFTDLPPEGGLDRGLVHGPIEPGDAERFATWLAARPDAPDRIAFNSPGGALDEALVIGRTLREAGIETDMLPGMICLSACPYMFAGGTARRVSSDAAVGMHQSYYETPGYLPAFIAVEDIQHAQGRVMDYLIEMGIDPGVMIHSLRTPPDEIYVLLEDELTDSRLATEITD</sequence>
<proteinExistence type="predicted"/>
<dbReference type="Gene3D" id="3.90.226.10">
    <property type="entry name" value="2-enoyl-CoA Hydratase, Chain A, domain 1"/>
    <property type="match status" value="1"/>
</dbReference>
<evidence type="ECO:0000256" key="1">
    <source>
        <dbReference type="SAM" id="MobiDB-lite"/>
    </source>
</evidence>
<evidence type="ECO:0000313" key="4">
    <source>
        <dbReference type="Proteomes" id="UP000436016"/>
    </source>
</evidence>
<keyword evidence="2" id="KW-0812">Transmembrane</keyword>
<keyword evidence="2" id="KW-0472">Membrane</keyword>
<dbReference type="EMBL" id="WUWG01000003">
    <property type="protein sequence ID" value="MXU65173.1"/>
    <property type="molecule type" value="Genomic_DNA"/>
</dbReference>
<feature type="transmembrane region" description="Helical" evidence="2">
    <location>
        <begin position="26"/>
        <end position="47"/>
    </location>
</feature>
<comment type="caution">
    <text evidence="3">The sequence shown here is derived from an EMBL/GenBank/DDBJ whole genome shotgun (WGS) entry which is preliminary data.</text>
</comment>
<dbReference type="RefSeq" id="WP_160853420.1">
    <property type="nucleotide sequence ID" value="NZ_WUWG01000003.1"/>
</dbReference>
<keyword evidence="2" id="KW-1133">Transmembrane helix</keyword>
<dbReference type="Proteomes" id="UP000436016">
    <property type="component" value="Unassembled WGS sequence"/>
</dbReference>
<gene>
    <name evidence="3" type="ORF">GSH16_06915</name>
</gene>
<keyword evidence="4" id="KW-1185">Reference proteome</keyword>
<accession>A0A6B0TW04</accession>
<reference evidence="3 4" key="1">
    <citation type="submission" date="2019-12" db="EMBL/GenBank/DDBJ databases">
        <title>Strain KN286 was isolated from seawater, which was collected from Caroline Seamount in the tropical western Pacific.</title>
        <authorList>
            <person name="Wang Q."/>
        </authorList>
    </citation>
    <scope>NUCLEOTIDE SEQUENCE [LARGE SCALE GENOMIC DNA]</scope>
    <source>
        <strain evidence="3 4">KN286</strain>
    </source>
</reference>